<evidence type="ECO:0000256" key="3">
    <source>
        <dbReference type="SAM" id="MobiDB-lite"/>
    </source>
</evidence>
<comment type="subcellular location">
    <subcellularLocation>
        <location evidence="1">Membrane</location>
    </subcellularLocation>
</comment>
<accession>A0ABZ2QHA3</accession>
<dbReference type="Proteomes" id="UP001626628">
    <property type="component" value="Chromosome"/>
</dbReference>
<keyword evidence="6" id="KW-1185">Reference proteome</keyword>
<evidence type="ECO:0000256" key="2">
    <source>
        <dbReference type="ARBA" id="ARBA00023136"/>
    </source>
</evidence>
<feature type="compositionally biased region" description="Basic and acidic residues" evidence="3">
    <location>
        <begin position="67"/>
        <end position="89"/>
    </location>
</feature>
<feature type="compositionally biased region" description="Low complexity" evidence="3">
    <location>
        <begin position="1"/>
        <end position="29"/>
    </location>
</feature>
<feature type="transmembrane region" description="Helical" evidence="4">
    <location>
        <begin position="95"/>
        <end position="117"/>
    </location>
</feature>
<evidence type="ECO:0000313" key="6">
    <source>
        <dbReference type="Proteomes" id="UP001626628"/>
    </source>
</evidence>
<evidence type="ECO:0000313" key="5">
    <source>
        <dbReference type="EMBL" id="WXK75899.1"/>
    </source>
</evidence>
<feature type="region of interest" description="Disordered" evidence="3">
    <location>
        <begin position="1"/>
        <end position="89"/>
    </location>
</feature>
<organism evidence="5 6">
    <name type="scientific">Streptomyces sirii</name>
    <dbReference type="NCBI Taxonomy" id="3127701"/>
    <lineage>
        <taxon>Bacteria</taxon>
        <taxon>Bacillati</taxon>
        <taxon>Actinomycetota</taxon>
        <taxon>Actinomycetes</taxon>
        <taxon>Kitasatosporales</taxon>
        <taxon>Streptomycetaceae</taxon>
        <taxon>Streptomyces</taxon>
    </lineage>
</organism>
<feature type="compositionally biased region" description="Basic and acidic residues" evidence="3">
    <location>
        <begin position="32"/>
        <end position="41"/>
    </location>
</feature>
<proteinExistence type="predicted"/>
<evidence type="ECO:0008006" key="7">
    <source>
        <dbReference type="Google" id="ProtNLM"/>
    </source>
</evidence>
<reference evidence="5 6" key="1">
    <citation type="submission" date="2024-03" db="EMBL/GenBank/DDBJ databases">
        <title>The complete genome of Streptomyces sirii sp.nov.</title>
        <authorList>
            <person name="Zakalyukina Y.V."/>
            <person name="Belik A.R."/>
            <person name="Biryukov M.V."/>
            <person name="Baturina O.A."/>
            <person name="Kabilov M.R."/>
        </authorList>
    </citation>
    <scope>NUCLEOTIDE SEQUENCE [LARGE SCALE GENOMIC DNA]</scope>
    <source>
        <strain evidence="5 6">BP-8</strain>
    </source>
</reference>
<keyword evidence="4" id="KW-0812">Transmembrane</keyword>
<dbReference type="RefSeq" id="WP_407285802.1">
    <property type="nucleotide sequence ID" value="NZ_CP147982.1"/>
</dbReference>
<gene>
    <name evidence="5" type="ORF">WAB15_07875</name>
</gene>
<sequence length="258" mass="26901">MTKATVRGRAGTGAGTSARQRSVAAAARAASKRAEKARESSLDEEEAPATESPVVDEASGSGTGADAEARERTKGAVRDEAGAEKDAKPARRISGAVTAVLAALVVAGLVAAAMLGWEHREDQRTQEARTEALAVARKAAPEILSYDYRHLDRDFAKARARLTGSFAGKYRKTTTRVVAPTAEKYHGVVTATVAKPPAGGASAASVVSASPEKVVVLLFMNQVTNSTQVSGSRLDLNRVRMTLVDTSGGWKVSALDAL</sequence>
<dbReference type="EMBL" id="CP147982">
    <property type="protein sequence ID" value="WXK75899.1"/>
    <property type="molecule type" value="Genomic_DNA"/>
</dbReference>
<protein>
    <recommendedName>
        <fullName evidence="7">Mce-associated membrane protein</fullName>
    </recommendedName>
</protein>
<name>A0ABZ2QHA3_9ACTN</name>
<keyword evidence="2 4" id="KW-0472">Membrane</keyword>
<evidence type="ECO:0000256" key="4">
    <source>
        <dbReference type="SAM" id="Phobius"/>
    </source>
</evidence>
<evidence type="ECO:0000256" key="1">
    <source>
        <dbReference type="ARBA" id="ARBA00004370"/>
    </source>
</evidence>
<keyword evidence="4" id="KW-1133">Transmembrane helix</keyword>
<dbReference type="PANTHER" id="PTHR37042">
    <property type="entry name" value="OUTER MEMBRANE PROTEIN RV1973"/>
    <property type="match status" value="1"/>
</dbReference>
<dbReference type="PANTHER" id="PTHR37042:SF4">
    <property type="entry name" value="OUTER MEMBRANE PROTEIN RV1973"/>
    <property type="match status" value="1"/>
</dbReference>